<evidence type="ECO:0008006" key="5">
    <source>
        <dbReference type="Google" id="ProtNLM"/>
    </source>
</evidence>
<organism evidence="3 4">
    <name type="scientific">Ktedonobacter robiniae</name>
    <dbReference type="NCBI Taxonomy" id="2778365"/>
    <lineage>
        <taxon>Bacteria</taxon>
        <taxon>Bacillati</taxon>
        <taxon>Chloroflexota</taxon>
        <taxon>Ktedonobacteria</taxon>
        <taxon>Ktedonobacterales</taxon>
        <taxon>Ktedonobacteraceae</taxon>
        <taxon>Ktedonobacter</taxon>
    </lineage>
</organism>
<name>A0ABQ3UNR3_9CHLR</name>
<dbReference type="Pfam" id="PF05552">
    <property type="entry name" value="MS_channel_1st_1"/>
    <property type="match status" value="2"/>
</dbReference>
<dbReference type="Proteomes" id="UP000654345">
    <property type="component" value="Unassembled WGS sequence"/>
</dbReference>
<evidence type="ECO:0000256" key="2">
    <source>
        <dbReference type="SAM" id="Phobius"/>
    </source>
</evidence>
<proteinExistence type="predicted"/>
<dbReference type="InterPro" id="IPR008910">
    <property type="entry name" value="MSC_TM_helix"/>
</dbReference>
<dbReference type="EMBL" id="BNJG01000001">
    <property type="protein sequence ID" value="GHO54257.1"/>
    <property type="molecule type" value="Genomic_DNA"/>
</dbReference>
<gene>
    <name evidence="3" type="ORF">KSB_27320</name>
</gene>
<evidence type="ECO:0000313" key="4">
    <source>
        <dbReference type="Proteomes" id="UP000654345"/>
    </source>
</evidence>
<feature type="transmembrane region" description="Helical" evidence="2">
    <location>
        <begin position="120"/>
        <end position="147"/>
    </location>
</feature>
<feature type="compositionally biased region" description="Low complexity" evidence="1">
    <location>
        <begin position="265"/>
        <end position="275"/>
    </location>
</feature>
<keyword evidence="2" id="KW-0472">Membrane</keyword>
<feature type="transmembrane region" description="Helical" evidence="2">
    <location>
        <begin position="15"/>
        <end position="43"/>
    </location>
</feature>
<feature type="transmembrane region" description="Helical" evidence="2">
    <location>
        <begin position="159"/>
        <end position="180"/>
    </location>
</feature>
<feature type="region of interest" description="Disordered" evidence="1">
    <location>
        <begin position="225"/>
        <end position="298"/>
    </location>
</feature>
<feature type="transmembrane region" description="Helical" evidence="2">
    <location>
        <begin position="81"/>
        <end position="100"/>
    </location>
</feature>
<evidence type="ECO:0000313" key="3">
    <source>
        <dbReference type="EMBL" id="GHO54257.1"/>
    </source>
</evidence>
<accession>A0ABQ3UNR3</accession>
<evidence type="ECO:0000256" key="1">
    <source>
        <dbReference type="SAM" id="MobiDB-lite"/>
    </source>
</evidence>
<dbReference type="RefSeq" id="WP_201370991.1">
    <property type="nucleotide sequence ID" value="NZ_BNJG01000001.1"/>
</dbReference>
<feature type="transmembrane region" description="Helical" evidence="2">
    <location>
        <begin position="186"/>
        <end position="210"/>
    </location>
</feature>
<keyword evidence="4" id="KW-1185">Reference proteome</keyword>
<reference evidence="3 4" key="1">
    <citation type="journal article" date="2021" name="Int. J. Syst. Evol. Microbiol.">
        <title>Reticulibacter mediterranei gen. nov., sp. nov., within the new family Reticulibacteraceae fam. nov., and Ktedonospora formicarum gen. nov., sp. nov., Ktedonobacter robiniae sp. nov., Dictyobacter formicarum sp. nov. and Dictyobacter arantiisoli sp. nov., belonging to the class Ktedonobacteria.</title>
        <authorList>
            <person name="Yabe S."/>
            <person name="Zheng Y."/>
            <person name="Wang C.M."/>
            <person name="Sakai Y."/>
            <person name="Abe K."/>
            <person name="Yokota A."/>
            <person name="Donadio S."/>
            <person name="Cavaletti L."/>
            <person name="Monciardini P."/>
        </authorList>
    </citation>
    <scope>NUCLEOTIDE SEQUENCE [LARGE SCALE GENOMIC DNA]</scope>
    <source>
        <strain evidence="3 4">SOSP1-30</strain>
    </source>
</reference>
<dbReference type="Gene3D" id="1.10.287.1260">
    <property type="match status" value="2"/>
</dbReference>
<keyword evidence="2" id="KW-0812">Transmembrane</keyword>
<protein>
    <recommendedName>
        <fullName evidence="5">Small-conductance mechanosensitive ion channel</fullName>
    </recommendedName>
</protein>
<sequence>MNTIGNWGAAVWNSLVGVLAAVFAFIPKLVGFLVILLIGFIIAKLVEKAVVWLCQRANVDAASERAGLVNLERRLNTDINVARILGRVAFWFVFLIFLVPASDSLGLPTISNLLSTIVAYIPNVFVAILALFLGTLLATFVGDIVLGATASSGVGNPRVFSTITRVAIIALAALLALYQLQIAPAILQTLFAAIVGALALAFGLAFGLGGRESAQQLLQRTEGRFGRPTTAQEPMQPPTGAYGPEGRPGMAPGGMTGGPGGMAPGGMTPAQAAAAKQADEQLQRRSFSQQPYRDQPPR</sequence>
<keyword evidence="2" id="KW-1133">Transmembrane helix</keyword>
<feature type="compositionally biased region" description="Gly residues" evidence="1">
    <location>
        <begin position="251"/>
        <end position="264"/>
    </location>
</feature>
<comment type="caution">
    <text evidence="3">The sequence shown here is derived from an EMBL/GenBank/DDBJ whole genome shotgun (WGS) entry which is preliminary data.</text>
</comment>